<dbReference type="SUPFAM" id="SSF55785">
    <property type="entry name" value="PYP-like sensor domain (PAS domain)"/>
    <property type="match status" value="1"/>
</dbReference>
<keyword evidence="4" id="KW-1133">Transmembrane helix</keyword>
<dbReference type="NCBIfam" id="TIGR00229">
    <property type="entry name" value="sensory_box"/>
    <property type="match status" value="1"/>
</dbReference>
<dbReference type="InterPro" id="IPR013767">
    <property type="entry name" value="PAS_fold"/>
</dbReference>
<dbReference type="SMART" id="SM00091">
    <property type="entry name" value="PAS"/>
    <property type="match status" value="1"/>
</dbReference>
<accession>A0ABM7P4K1</accession>
<dbReference type="Gene3D" id="1.10.287.950">
    <property type="entry name" value="Methyl-accepting chemotaxis protein"/>
    <property type="match status" value="1"/>
</dbReference>
<evidence type="ECO:0000313" key="6">
    <source>
        <dbReference type="EMBL" id="BCS87807.1"/>
    </source>
</evidence>
<keyword evidence="7" id="KW-1185">Reference proteome</keyword>
<dbReference type="InterPro" id="IPR000014">
    <property type="entry name" value="PAS"/>
</dbReference>
<gene>
    <name evidence="6" type="ORF">PSDVSF_10490</name>
</gene>
<dbReference type="PROSITE" id="PS50111">
    <property type="entry name" value="CHEMOTAXIS_TRANSDUC_2"/>
    <property type="match status" value="1"/>
</dbReference>
<feature type="transmembrane region" description="Helical" evidence="4">
    <location>
        <begin position="12"/>
        <end position="33"/>
    </location>
</feature>
<dbReference type="Pfam" id="PF00015">
    <property type="entry name" value="MCPsignal"/>
    <property type="match status" value="1"/>
</dbReference>
<dbReference type="PANTHER" id="PTHR32089:SF112">
    <property type="entry name" value="LYSOZYME-LIKE PROTEIN-RELATED"/>
    <property type="match status" value="1"/>
</dbReference>
<sequence>MSQRTLKTPTLILNYFFGALTLITGAICVLAFILGMDHWLISTACLGTLLACSLLGFGMIFRLNRSFVHPIRAVSSYTEHLLKEEYAKANADLLKTTAPGLGDAIGELGARYKKSHGFSQSILNGLPIPCCIVDTDEKVTFLNRECLEMIGSNEDPQSYYGKNLSQIFYKDNRKALIRTCMESNERIMNREAIFKHENGSDINVLANLFPLSDVDGVIIGGCCLYLDTTQLKQHENEILVQNERIALAAQKATDISKEMATAAVQLSAVVSTAKTGTREQSERSSEIATAMQEMTATVLEVAHHARDAAEDANNARGRAEEGASIVTGVITSIHDVAGHAHKLKESMEELDDRAENIGKVLSVIEDIADQTNLLALNAAIEAARAGEAGRGFAVVADEVRKLAEKTMQATSEVHTAILGIQEGARQNVKATEIAVSSVGESTEMATHSGEALNAIVSVAESTAERVHAIATAAEQQSSASEQINAATMDVSRVCGETDRLMRDAAEAIGNLAQLADSLSMVIQNME</sequence>
<evidence type="ECO:0000259" key="5">
    <source>
        <dbReference type="PROSITE" id="PS50111"/>
    </source>
</evidence>
<proteinExistence type="inferred from homology"/>
<reference evidence="6" key="1">
    <citation type="journal article" date="2022" name="Arch. Microbiol.">
        <title>Pseudodesulfovibrio sediminis sp. nov., a mesophilic and neutrophilic sulfate-reducing bacterium isolated from sediment of a brackish lake.</title>
        <authorList>
            <person name="Takahashi A."/>
            <person name="Kojima H."/>
            <person name="Watanabe M."/>
            <person name="Fukui M."/>
        </authorList>
    </citation>
    <scope>NUCLEOTIDE SEQUENCE</scope>
    <source>
        <strain evidence="6">SF6</strain>
    </source>
</reference>
<keyword evidence="4" id="KW-0472">Membrane</keyword>
<organism evidence="6 7">
    <name type="scientific">Pseudodesulfovibrio sediminis</name>
    <dbReference type="NCBI Taxonomy" id="2810563"/>
    <lineage>
        <taxon>Bacteria</taxon>
        <taxon>Pseudomonadati</taxon>
        <taxon>Thermodesulfobacteriota</taxon>
        <taxon>Desulfovibrionia</taxon>
        <taxon>Desulfovibrionales</taxon>
        <taxon>Desulfovibrionaceae</taxon>
    </lineage>
</organism>
<feature type="domain" description="Methyl-accepting transducer" evidence="5">
    <location>
        <begin position="255"/>
        <end position="491"/>
    </location>
</feature>
<dbReference type="Pfam" id="PF00989">
    <property type="entry name" value="PAS"/>
    <property type="match status" value="1"/>
</dbReference>
<dbReference type="Proteomes" id="UP001053296">
    <property type="component" value="Chromosome"/>
</dbReference>
<dbReference type="PRINTS" id="PR00260">
    <property type="entry name" value="CHEMTRNSDUCR"/>
</dbReference>
<dbReference type="SMART" id="SM00283">
    <property type="entry name" value="MA"/>
    <property type="match status" value="1"/>
</dbReference>
<protein>
    <recommendedName>
        <fullName evidence="5">Methyl-accepting transducer domain-containing protein</fullName>
    </recommendedName>
</protein>
<feature type="transmembrane region" description="Helical" evidence="4">
    <location>
        <begin position="39"/>
        <end position="61"/>
    </location>
</feature>
<dbReference type="CDD" id="cd00130">
    <property type="entry name" value="PAS"/>
    <property type="match status" value="1"/>
</dbReference>
<dbReference type="CDD" id="cd11386">
    <property type="entry name" value="MCP_signal"/>
    <property type="match status" value="1"/>
</dbReference>
<name>A0ABM7P4K1_9BACT</name>
<dbReference type="RefSeq" id="WP_229594489.1">
    <property type="nucleotide sequence ID" value="NZ_AP024485.1"/>
</dbReference>
<keyword evidence="4" id="KW-0812">Transmembrane</keyword>
<evidence type="ECO:0000256" key="1">
    <source>
        <dbReference type="ARBA" id="ARBA00023224"/>
    </source>
</evidence>
<keyword evidence="1 3" id="KW-0807">Transducer</keyword>
<evidence type="ECO:0000256" key="3">
    <source>
        <dbReference type="PROSITE-ProRule" id="PRU00284"/>
    </source>
</evidence>
<comment type="similarity">
    <text evidence="2">Belongs to the methyl-accepting chemotaxis (MCP) protein family.</text>
</comment>
<dbReference type="SUPFAM" id="SSF58104">
    <property type="entry name" value="Methyl-accepting chemotaxis protein (MCP) signaling domain"/>
    <property type="match status" value="1"/>
</dbReference>
<dbReference type="InterPro" id="IPR004089">
    <property type="entry name" value="MCPsignal_dom"/>
</dbReference>
<dbReference type="EMBL" id="AP024485">
    <property type="protein sequence ID" value="BCS87807.1"/>
    <property type="molecule type" value="Genomic_DNA"/>
</dbReference>
<evidence type="ECO:0000256" key="2">
    <source>
        <dbReference type="ARBA" id="ARBA00029447"/>
    </source>
</evidence>
<dbReference type="InterPro" id="IPR035965">
    <property type="entry name" value="PAS-like_dom_sf"/>
</dbReference>
<evidence type="ECO:0000313" key="7">
    <source>
        <dbReference type="Proteomes" id="UP001053296"/>
    </source>
</evidence>
<dbReference type="PANTHER" id="PTHR32089">
    <property type="entry name" value="METHYL-ACCEPTING CHEMOTAXIS PROTEIN MCPB"/>
    <property type="match status" value="1"/>
</dbReference>
<dbReference type="InterPro" id="IPR004090">
    <property type="entry name" value="Chemotax_Me-accpt_rcpt"/>
</dbReference>
<evidence type="ECO:0000256" key="4">
    <source>
        <dbReference type="SAM" id="Phobius"/>
    </source>
</evidence>
<dbReference type="Gene3D" id="3.30.450.20">
    <property type="entry name" value="PAS domain"/>
    <property type="match status" value="1"/>
</dbReference>